<dbReference type="SUPFAM" id="SSF56784">
    <property type="entry name" value="HAD-like"/>
    <property type="match status" value="1"/>
</dbReference>
<evidence type="ECO:0000313" key="2">
    <source>
        <dbReference type="RefSeq" id="XP_021281700.1"/>
    </source>
</evidence>
<dbReference type="AlphaFoldDB" id="A0A6J1A4D2"/>
<gene>
    <name evidence="2" type="primary">LOC110414676</name>
</gene>
<dbReference type="InterPro" id="IPR006439">
    <property type="entry name" value="HAD-SF_hydro_IA"/>
</dbReference>
<dbReference type="OrthoDB" id="2012566at2759"/>
<dbReference type="NCBIfam" id="TIGR01509">
    <property type="entry name" value="HAD-SF-IA-v3"/>
    <property type="match status" value="1"/>
</dbReference>
<evidence type="ECO:0000313" key="1">
    <source>
        <dbReference type="Proteomes" id="UP000504621"/>
    </source>
</evidence>
<dbReference type="Pfam" id="PF00702">
    <property type="entry name" value="Hydrolase"/>
    <property type="match status" value="1"/>
</dbReference>
<keyword evidence="2" id="KW-0378">Hydrolase</keyword>
<dbReference type="Proteomes" id="UP000504621">
    <property type="component" value="Unplaced"/>
</dbReference>
<sequence>MAQLMRAPTICFTPKLFPKHPRNRMALNANNMTASLNNNTNNRKLPILLFDIMDTIVRDPFYHDIPAFFRMSFKELIECKHPTAWIEFENGVINEEELAGKFFKDGRAFDLEGLKNCMRRGYSYIDGIEQLLQALKQNNYEMHAFTNYPIWYKIIEDKLNISNYLSWTFCSCMYGKRKPDPDFYLAVVEHLKVDPVSCIFIDDRIKNVEAAVGVGITGLHFKNPDLLRQDLEPLGVDISIDGHVSENQLKPAEGQTW</sequence>
<keyword evidence="1" id="KW-1185">Reference proteome</keyword>
<accession>A0A6J1A4D2</accession>
<dbReference type="GO" id="GO:0016787">
    <property type="term" value="F:hydrolase activity"/>
    <property type="evidence" value="ECO:0007669"/>
    <property type="project" value="UniProtKB-KW"/>
</dbReference>
<reference evidence="2" key="1">
    <citation type="submission" date="2025-08" db="UniProtKB">
        <authorList>
            <consortium name="RefSeq"/>
        </authorList>
    </citation>
    <scope>IDENTIFICATION</scope>
    <source>
        <tissue evidence="2">Leaf</tissue>
    </source>
</reference>
<dbReference type="PANTHER" id="PTHR43611:SF3">
    <property type="entry name" value="FLAVIN MONONUCLEOTIDE HYDROLASE 1, CHLOROPLATIC"/>
    <property type="match status" value="1"/>
</dbReference>
<dbReference type="PANTHER" id="PTHR43611">
    <property type="entry name" value="ALPHA-D-GLUCOSE 1-PHOSPHATE PHOSPHATASE"/>
    <property type="match status" value="1"/>
</dbReference>
<dbReference type="GeneID" id="110414676"/>
<protein>
    <submittedName>
        <fullName evidence="2">Flavin mononucleotide hydrolase 1, chloroplatic</fullName>
    </submittedName>
</protein>
<dbReference type="Gene3D" id="3.40.50.1000">
    <property type="entry name" value="HAD superfamily/HAD-like"/>
    <property type="match status" value="1"/>
</dbReference>
<dbReference type="InterPro" id="IPR023214">
    <property type="entry name" value="HAD_sf"/>
</dbReference>
<dbReference type="RefSeq" id="XP_021281700.1">
    <property type="nucleotide sequence ID" value="XM_021426025.1"/>
</dbReference>
<dbReference type="InterPro" id="IPR036412">
    <property type="entry name" value="HAD-like_sf"/>
</dbReference>
<proteinExistence type="predicted"/>
<organism evidence="1 2">
    <name type="scientific">Herrania umbratica</name>
    <dbReference type="NCBI Taxonomy" id="108875"/>
    <lineage>
        <taxon>Eukaryota</taxon>
        <taxon>Viridiplantae</taxon>
        <taxon>Streptophyta</taxon>
        <taxon>Embryophyta</taxon>
        <taxon>Tracheophyta</taxon>
        <taxon>Spermatophyta</taxon>
        <taxon>Magnoliopsida</taxon>
        <taxon>eudicotyledons</taxon>
        <taxon>Gunneridae</taxon>
        <taxon>Pentapetalae</taxon>
        <taxon>rosids</taxon>
        <taxon>malvids</taxon>
        <taxon>Malvales</taxon>
        <taxon>Malvaceae</taxon>
        <taxon>Byttnerioideae</taxon>
        <taxon>Herrania</taxon>
    </lineage>
</organism>
<name>A0A6J1A4D2_9ROSI</name>